<name>A0A220MKD7_9BACL</name>
<dbReference type="Gene3D" id="1.25.40.10">
    <property type="entry name" value="Tetratricopeptide repeat domain"/>
    <property type="match status" value="1"/>
</dbReference>
<dbReference type="PANTHER" id="PTHR11102:SF160">
    <property type="entry name" value="ERAD-ASSOCIATED E3 UBIQUITIN-PROTEIN LIGASE COMPONENT HRD3"/>
    <property type="match status" value="1"/>
</dbReference>
<protein>
    <submittedName>
        <fullName evidence="1">Uncharacterized protein</fullName>
    </submittedName>
</protein>
<accession>A0A220MKD7</accession>
<dbReference type="EMBL" id="CP018145">
    <property type="protein sequence ID" value="ASJ55315.1"/>
    <property type="molecule type" value="Genomic_DNA"/>
</dbReference>
<dbReference type="Pfam" id="PF14903">
    <property type="entry name" value="WG_beta_rep"/>
    <property type="match status" value="2"/>
</dbReference>
<gene>
    <name evidence="1" type="ORF">BP422_18245</name>
</gene>
<dbReference type="InterPro" id="IPR032774">
    <property type="entry name" value="WG_beta_rep"/>
</dbReference>
<evidence type="ECO:0000313" key="1">
    <source>
        <dbReference type="EMBL" id="ASJ55315.1"/>
    </source>
</evidence>
<dbReference type="Pfam" id="PF08238">
    <property type="entry name" value="Sel1"/>
    <property type="match status" value="6"/>
</dbReference>
<dbReference type="SMART" id="SM00671">
    <property type="entry name" value="SEL1"/>
    <property type="match status" value="5"/>
</dbReference>
<dbReference type="AlphaFoldDB" id="A0A220MKD7"/>
<sequence>MSHRVYVYNVSEPSQAQDNDTMMVEWGYEVPLLLQPLFIEGGSIAGNNYNNHTEPDNAGLYYDAQTGIENVKRFYDFLERQEGLIRNKEAFLEARNQLFSYLEKRKLPYFHIDAWDVFNMDDIPHEEQAETLRANIAHNNEIMTKAMDNDEISLLNYSELMDVNPGFRSFAELLNYEDYQYGWGHIWQPYEEQPDVEIFEEAGLFGLKDAEGNVLLAPQLDAFYDFASEDLAVVARDGKYGYVHKSGRIVIPLEWEDAYDFEYGSAGAIVKRNGRYGLINLEGKTIVPTYYEELEPLDYQGFYTAKKDGKWGVLDEAGSVTIDFEHEEAFKCGDGFYHTAVKGRKNRKIFNEYWKYVGEFPLAAVEHIGEGLTLVKPHKDASHSTLYKKDGTVGASGFDKLNRQTQSPNLLVLRKGKKYAAYGKQQESLLLPYEYDELIDLQVYTEAGQGNQVLAKKDGKLGVFHGDADQPAWLFSLDDYENIFWLHQDAYALKKNGLWSVALSPENRWSDFEFDLVVKKALVEGFAYAFKGHDVYLVSEYGLSRAEKTLVLEDVEDRYYSYYFDAEVRKRLLAYAKGEQSDVDSVDQYTPVETLYNLGMEAYEAGDYEKAILYDTLAAEKGYPPSMNNLAHMYYSLEGFEDANKAFYWYELGAAAGNHHAMNGLGCCYRHGIGTEPDADQAMYWMGKAAEHGHALAHNNLGAIYYDGELVPQDLDKALWHYEQGELLGSPVFEWLGYLHDSKGDYEKALHYYHQDYEAGGDISAYNLGIFYYNGYGTAKNIDAAITYFHAALERDYPHAHIELARIYRNEAQYADELLVKKHIEEAEKAGLDIPEELAQS</sequence>
<dbReference type="InterPro" id="IPR050767">
    <property type="entry name" value="Sel1_AlgK"/>
</dbReference>
<evidence type="ECO:0000313" key="2">
    <source>
        <dbReference type="Proteomes" id="UP000197781"/>
    </source>
</evidence>
<dbReference type="Proteomes" id="UP000197781">
    <property type="component" value="Chromosome"/>
</dbReference>
<dbReference type="RefSeq" id="WP_088908989.1">
    <property type="nucleotide sequence ID" value="NZ_CP018145.1"/>
</dbReference>
<dbReference type="KEGG" id="bfm:BP422_18245"/>
<proteinExistence type="predicted"/>
<organism evidence="1 2">
    <name type="scientific">Brevibacillus formosus</name>
    <dbReference type="NCBI Taxonomy" id="54913"/>
    <lineage>
        <taxon>Bacteria</taxon>
        <taxon>Bacillati</taxon>
        <taxon>Bacillota</taxon>
        <taxon>Bacilli</taxon>
        <taxon>Bacillales</taxon>
        <taxon>Paenibacillaceae</taxon>
        <taxon>Brevibacillus</taxon>
    </lineage>
</organism>
<dbReference type="PANTHER" id="PTHR11102">
    <property type="entry name" value="SEL-1-LIKE PROTEIN"/>
    <property type="match status" value="1"/>
</dbReference>
<dbReference type="SUPFAM" id="SSF81901">
    <property type="entry name" value="HCP-like"/>
    <property type="match status" value="1"/>
</dbReference>
<dbReference type="InterPro" id="IPR011990">
    <property type="entry name" value="TPR-like_helical_dom_sf"/>
</dbReference>
<dbReference type="InterPro" id="IPR006597">
    <property type="entry name" value="Sel1-like"/>
</dbReference>
<reference evidence="1 2" key="1">
    <citation type="submission" date="2016-11" db="EMBL/GenBank/DDBJ databases">
        <authorList>
            <person name="Jaros S."/>
            <person name="Januszkiewicz K."/>
            <person name="Wedrychowicz H."/>
        </authorList>
    </citation>
    <scope>NUCLEOTIDE SEQUENCE [LARGE SCALE GENOMIC DNA]</scope>
    <source>
        <strain evidence="1 2">NF2</strain>
    </source>
</reference>